<proteinExistence type="predicted"/>
<evidence type="ECO:0000256" key="1">
    <source>
        <dbReference type="SAM" id="MobiDB-lite"/>
    </source>
</evidence>
<dbReference type="Pfam" id="PF24220">
    <property type="entry name" value="DUF7439"/>
    <property type="match status" value="1"/>
</dbReference>
<reference evidence="2" key="1">
    <citation type="submission" date="2021-03" db="EMBL/GenBank/DDBJ databases">
        <title>Pengzhenrongella sicca gen. nov., sp. nov., a new member of suborder Micrococcineae isolated from High-Arctic tundra soil.</title>
        <authorList>
            <person name="Peng F."/>
        </authorList>
    </citation>
    <scope>NUCLEOTIDE SEQUENCE</scope>
    <source>
        <strain evidence="2">LRZ-2</strain>
    </source>
</reference>
<protein>
    <submittedName>
        <fullName evidence="2">Uncharacterized protein</fullName>
    </submittedName>
</protein>
<accession>A0A8A4ZFZ5</accession>
<name>A0A8A4ZFZ5_9MICO</name>
<sequence>MHNLLALLPAAWRPYAKAVVAAVGTVLATISVVVPTVPSWVTAVVSALTTLGVFAQTNTPLPSPPAPAQQAGTHPTAVAPA</sequence>
<dbReference type="EMBL" id="CP071868">
    <property type="protein sequence ID" value="QTE30814.1"/>
    <property type="molecule type" value="Genomic_DNA"/>
</dbReference>
<organism evidence="2 3">
    <name type="scientific">Pengzhenrongella sicca</name>
    <dbReference type="NCBI Taxonomy" id="2819238"/>
    <lineage>
        <taxon>Bacteria</taxon>
        <taxon>Bacillati</taxon>
        <taxon>Actinomycetota</taxon>
        <taxon>Actinomycetes</taxon>
        <taxon>Micrococcales</taxon>
        <taxon>Pengzhenrongella</taxon>
    </lineage>
</organism>
<evidence type="ECO:0000313" key="3">
    <source>
        <dbReference type="Proteomes" id="UP000663937"/>
    </source>
</evidence>
<dbReference type="InterPro" id="IPR055862">
    <property type="entry name" value="DUF7439"/>
</dbReference>
<gene>
    <name evidence="2" type="ORF">J4E96_07755</name>
</gene>
<evidence type="ECO:0000313" key="2">
    <source>
        <dbReference type="EMBL" id="QTE30814.1"/>
    </source>
</evidence>
<feature type="region of interest" description="Disordered" evidence="1">
    <location>
        <begin position="59"/>
        <end position="81"/>
    </location>
</feature>
<dbReference type="RefSeq" id="WP_227425189.1">
    <property type="nucleotide sequence ID" value="NZ_CP071868.1"/>
</dbReference>
<dbReference type="Proteomes" id="UP000663937">
    <property type="component" value="Chromosome"/>
</dbReference>
<keyword evidence="3" id="KW-1185">Reference proteome</keyword>
<dbReference type="KEGG" id="psic:J4E96_07755"/>
<dbReference type="AlphaFoldDB" id="A0A8A4ZFZ5"/>